<dbReference type="PROSITE" id="PS50977">
    <property type="entry name" value="HTH_TETR_2"/>
    <property type="match status" value="1"/>
</dbReference>
<evidence type="ECO:0000259" key="6">
    <source>
        <dbReference type="PROSITE" id="PS50977"/>
    </source>
</evidence>
<dbReference type="Gene3D" id="1.10.357.10">
    <property type="entry name" value="Tetracycline Repressor, domain 2"/>
    <property type="match status" value="1"/>
</dbReference>
<dbReference type="GO" id="GO:0000976">
    <property type="term" value="F:transcription cis-regulatory region binding"/>
    <property type="evidence" value="ECO:0007669"/>
    <property type="project" value="TreeGrafter"/>
</dbReference>
<keyword evidence="2" id="KW-0805">Transcription regulation</keyword>
<evidence type="ECO:0000313" key="7">
    <source>
        <dbReference type="EMBL" id="MBB5078013.1"/>
    </source>
</evidence>
<dbReference type="InterPro" id="IPR004111">
    <property type="entry name" value="Repressor_TetR_C"/>
</dbReference>
<feature type="domain" description="HTH tetR-type" evidence="6">
    <location>
        <begin position="16"/>
        <end position="76"/>
    </location>
</feature>
<comment type="caution">
    <text evidence="7">The sequence shown here is derived from an EMBL/GenBank/DDBJ whole genome shotgun (WGS) entry which is preliminary data.</text>
</comment>
<dbReference type="InterPro" id="IPR003012">
    <property type="entry name" value="Tet_transcr_reg_TetR"/>
</dbReference>
<dbReference type="EMBL" id="JACHIN010000004">
    <property type="protein sequence ID" value="MBB5078013.1"/>
    <property type="molecule type" value="Genomic_DNA"/>
</dbReference>
<dbReference type="Proteomes" id="UP000568380">
    <property type="component" value="Unassembled WGS sequence"/>
</dbReference>
<dbReference type="InterPro" id="IPR001647">
    <property type="entry name" value="HTH_TetR"/>
</dbReference>
<evidence type="ECO:0000256" key="1">
    <source>
        <dbReference type="ARBA" id="ARBA00022491"/>
    </source>
</evidence>
<evidence type="ECO:0000256" key="3">
    <source>
        <dbReference type="ARBA" id="ARBA00023125"/>
    </source>
</evidence>
<dbReference type="PRINTS" id="PR00455">
    <property type="entry name" value="HTHTETR"/>
</dbReference>
<dbReference type="SUPFAM" id="SSF46689">
    <property type="entry name" value="Homeodomain-like"/>
    <property type="match status" value="1"/>
</dbReference>
<dbReference type="GO" id="GO:0045892">
    <property type="term" value="P:negative regulation of DNA-templated transcription"/>
    <property type="evidence" value="ECO:0007669"/>
    <property type="project" value="InterPro"/>
</dbReference>
<dbReference type="AlphaFoldDB" id="A0A7W8A1X1"/>
<dbReference type="Gene3D" id="1.10.10.60">
    <property type="entry name" value="Homeodomain-like"/>
    <property type="match status" value="1"/>
</dbReference>
<dbReference type="SUPFAM" id="SSF48498">
    <property type="entry name" value="Tetracyclin repressor-like, C-terminal domain"/>
    <property type="match status" value="1"/>
</dbReference>
<protein>
    <submittedName>
        <fullName evidence="7">AcrR family transcriptional regulator</fullName>
    </submittedName>
</protein>
<dbReference type="GO" id="GO:0003700">
    <property type="term" value="F:DNA-binding transcription factor activity"/>
    <property type="evidence" value="ECO:0007669"/>
    <property type="project" value="TreeGrafter"/>
</dbReference>
<keyword evidence="8" id="KW-1185">Reference proteome</keyword>
<dbReference type="PANTHER" id="PTHR30055:SF151">
    <property type="entry name" value="TRANSCRIPTIONAL REGULATORY PROTEIN"/>
    <property type="match status" value="1"/>
</dbReference>
<dbReference type="InterPro" id="IPR050109">
    <property type="entry name" value="HTH-type_TetR-like_transc_reg"/>
</dbReference>
<name>A0A7W8A1X1_9ACTN</name>
<dbReference type="RefSeq" id="WP_221340482.1">
    <property type="nucleotide sequence ID" value="NZ_JACHIN010000004.1"/>
</dbReference>
<organism evidence="7 8">
    <name type="scientific">Nonomuraea endophytica</name>
    <dbReference type="NCBI Taxonomy" id="714136"/>
    <lineage>
        <taxon>Bacteria</taxon>
        <taxon>Bacillati</taxon>
        <taxon>Actinomycetota</taxon>
        <taxon>Actinomycetes</taxon>
        <taxon>Streptosporangiales</taxon>
        <taxon>Streptosporangiaceae</taxon>
        <taxon>Nonomuraea</taxon>
    </lineage>
</organism>
<evidence type="ECO:0000313" key="8">
    <source>
        <dbReference type="Proteomes" id="UP000568380"/>
    </source>
</evidence>
<dbReference type="Pfam" id="PF00440">
    <property type="entry name" value="TetR_N"/>
    <property type="match status" value="1"/>
</dbReference>
<sequence>MPLWIDDEADERPRVPLSRRRVLRAAVELADQAGLDALTMRRVAQELGVEPMSLYHHVANKEAILDGVVEMVIGEILGAVEGEEGPDPAGDWQAALRWRILAAREVLLRHKWAPGVIQTRSSISEAAIAYYEGVLGILRAGGFTYDLAHHALHALGSRAMGFTQEMFEPDNPDDDMDPAMLEQMGMKYPHLAGMMAAIAHEAPETTLSWCDDNTEFSFALDLILEGLERRRLG</sequence>
<keyword evidence="3 5" id="KW-0238">DNA-binding</keyword>
<dbReference type="PRINTS" id="PR00400">
    <property type="entry name" value="TETREPRESSOR"/>
</dbReference>
<reference evidence="7 8" key="1">
    <citation type="submission" date="2020-08" db="EMBL/GenBank/DDBJ databases">
        <title>Genomic Encyclopedia of Type Strains, Phase IV (KMG-IV): sequencing the most valuable type-strain genomes for metagenomic binning, comparative biology and taxonomic classification.</title>
        <authorList>
            <person name="Goeker M."/>
        </authorList>
    </citation>
    <scope>NUCLEOTIDE SEQUENCE [LARGE SCALE GENOMIC DNA]</scope>
    <source>
        <strain evidence="7 8">DSM 45385</strain>
    </source>
</reference>
<keyword evidence="4" id="KW-0804">Transcription</keyword>
<evidence type="ECO:0000256" key="5">
    <source>
        <dbReference type="PROSITE-ProRule" id="PRU00335"/>
    </source>
</evidence>
<evidence type="ECO:0000256" key="2">
    <source>
        <dbReference type="ARBA" id="ARBA00023015"/>
    </source>
</evidence>
<dbReference type="InterPro" id="IPR009057">
    <property type="entry name" value="Homeodomain-like_sf"/>
</dbReference>
<gene>
    <name evidence="7" type="ORF">HNR40_003488</name>
</gene>
<dbReference type="Pfam" id="PF02909">
    <property type="entry name" value="TetR_C_1"/>
    <property type="match status" value="1"/>
</dbReference>
<dbReference type="InterPro" id="IPR036271">
    <property type="entry name" value="Tet_transcr_reg_TetR-rel_C_sf"/>
</dbReference>
<evidence type="ECO:0000256" key="4">
    <source>
        <dbReference type="ARBA" id="ARBA00023163"/>
    </source>
</evidence>
<dbReference type="PANTHER" id="PTHR30055">
    <property type="entry name" value="HTH-TYPE TRANSCRIPTIONAL REGULATOR RUTR"/>
    <property type="match status" value="1"/>
</dbReference>
<feature type="DNA-binding region" description="H-T-H motif" evidence="5">
    <location>
        <begin position="39"/>
        <end position="58"/>
    </location>
</feature>
<accession>A0A7W8A1X1</accession>
<dbReference type="GO" id="GO:0046677">
    <property type="term" value="P:response to antibiotic"/>
    <property type="evidence" value="ECO:0007669"/>
    <property type="project" value="InterPro"/>
</dbReference>
<keyword evidence="1" id="KW-0678">Repressor</keyword>
<proteinExistence type="predicted"/>